<keyword evidence="8" id="KW-1185">Reference proteome</keyword>
<dbReference type="PANTHER" id="PTHR35540:SF1">
    <property type="entry name" value="IZUMO SPERM-EGG FUSION PROTEIN 1"/>
    <property type="match status" value="1"/>
</dbReference>
<keyword evidence="4" id="KW-0472">Membrane</keyword>
<evidence type="ECO:0000256" key="5">
    <source>
        <dbReference type="SAM" id="SignalP"/>
    </source>
</evidence>
<keyword evidence="4" id="KW-1133">Transmembrane helix</keyword>
<dbReference type="GO" id="GO:0000768">
    <property type="term" value="P:syncytium formation by plasma membrane fusion"/>
    <property type="evidence" value="ECO:0007669"/>
    <property type="project" value="Ensembl"/>
</dbReference>
<dbReference type="SUPFAM" id="SSF48726">
    <property type="entry name" value="Immunoglobulin"/>
    <property type="match status" value="1"/>
</dbReference>
<evidence type="ECO:0000313" key="8">
    <source>
        <dbReference type="Proteomes" id="UP000694547"/>
    </source>
</evidence>
<evidence type="ECO:0000256" key="2">
    <source>
        <dbReference type="ARBA" id="ARBA00022729"/>
    </source>
</evidence>
<evidence type="ECO:0000256" key="4">
    <source>
        <dbReference type="SAM" id="Phobius"/>
    </source>
</evidence>
<proteinExistence type="inferred from homology"/>
<evidence type="ECO:0000256" key="3">
    <source>
        <dbReference type="SAM" id="MobiDB-lite"/>
    </source>
</evidence>
<evidence type="ECO:0000259" key="6">
    <source>
        <dbReference type="Pfam" id="PF16706"/>
    </source>
</evidence>
<dbReference type="GO" id="GO:0098635">
    <property type="term" value="C:protein complex involved in cell-cell adhesion"/>
    <property type="evidence" value="ECO:0007669"/>
    <property type="project" value="Ensembl"/>
</dbReference>
<feature type="compositionally biased region" description="Basic and acidic residues" evidence="3">
    <location>
        <begin position="340"/>
        <end position="350"/>
    </location>
</feature>
<sequence>MGPRFTLLLAALADCLCPARPCIICDPFVVAALKTLEQSYLPGHLAPEHHENVMKRVEQAVKDFKDLPLNQDTYVGAVDEDTLEQASWSFLKDLKRITDSDVKGELFVKELFWMLRLQKDIFATLAMRFQKEVYCPNQCGTMLQTLIWCNRCEKQVHSCRKSMDCGERRIEVPRLEDMVLDCQLGWHHASEGLTDYSFYRVWGNSSETLLSKGKEPYLTKTMVGPEDAGNYRCELGTINSGPATVIRFRVVVLPQRTAEEKPAPNIITQEEEGPVQVTPETLEPVITIASHPKPPRAAKHHRLLILLILGFIILVASIIVTVLHFRKARGKSKTSSLDVKSSRSEFKSSDQDLSSRTVESKPSQGDSVAEETEDKGEESES</sequence>
<feature type="signal peptide" evidence="5">
    <location>
        <begin position="1"/>
        <end position="21"/>
    </location>
</feature>
<dbReference type="GeneTree" id="ENSGT00390000015014"/>
<organism evidence="7 8">
    <name type="scientific">Peromyscus maniculatus bairdii</name>
    <name type="common">Prairie deer mouse</name>
    <dbReference type="NCBI Taxonomy" id="230844"/>
    <lineage>
        <taxon>Eukaryota</taxon>
        <taxon>Metazoa</taxon>
        <taxon>Chordata</taxon>
        <taxon>Craniata</taxon>
        <taxon>Vertebrata</taxon>
        <taxon>Euteleostomi</taxon>
        <taxon>Mammalia</taxon>
        <taxon>Eutheria</taxon>
        <taxon>Euarchontoglires</taxon>
        <taxon>Glires</taxon>
        <taxon>Rodentia</taxon>
        <taxon>Myomorpha</taxon>
        <taxon>Muroidea</taxon>
        <taxon>Cricetidae</taxon>
        <taxon>Neotominae</taxon>
        <taxon>Peromyscus</taxon>
    </lineage>
</organism>
<reference evidence="7" key="3">
    <citation type="submission" date="2025-09" db="UniProtKB">
        <authorList>
            <consortium name="Ensembl"/>
        </authorList>
    </citation>
    <scope>IDENTIFICATION</scope>
</reference>
<feature type="compositionally biased region" description="Acidic residues" evidence="3">
    <location>
        <begin position="368"/>
        <end position="381"/>
    </location>
</feature>
<dbReference type="GO" id="GO:0005789">
    <property type="term" value="C:endoplasmic reticulum membrane"/>
    <property type="evidence" value="ECO:0007669"/>
    <property type="project" value="Ensembl"/>
</dbReference>
<dbReference type="GO" id="GO:0005886">
    <property type="term" value="C:plasma membrane"/>
    <property type="evidence" value="ECO:0007669"/>
    <property type="project" value="Ensembl"/>
</dbReference>
<feature type="domain" description="Izumo protein immunoglobulin" evidence="6">
    <location>
        <begin position="168"/>
        <end position="255"/>
    </location>
</feature>
<feature type="region of interest" description="Disordered" evidence="3">
    <location>
        <begin position="333"/>
        <end position="381"/>
    </location>
</feature>
<dbReference type="Ensembl" id="ENSPEMT00000016154.2">
    <property type="protein sequence ID" value="ENSPEMP00000011962.1"/>
    <property type="gene ID" value="ENSPEMG00000012431.2"/>
</dbReference>
<dbReference type="GO" id="GO:0042803">
    <property type="term" value="F:protein homodimerization activity"/>
    <property type="evidence" value="ECO:0007669"/>
    <property type="project" value="Ensembl"/>
</dbReference>
<feature type="chain" id="PRO_5034763279" evidence="5">
    <location>
        <begin position="22"/>
        <end position="381"/>
    </location>
</feature>
<evidence type="ECO:0000256" key="1">
    <source>
        <dbReference type="ARBA" id="ARBA00009633"/>
    </source>
</evidence>
<dbReference type="InterPro" id="IPR029389">
    <property type="entry name" value="IZUMO"/>
</dbReference>
<name>A0A8C8TI06_PERMB</name>
<keyword evidence="4" id="KW-0812">Transmembrane</keyword>
<accession>A0A8C8TI06</accession>
<dbReference type="GO" id="GO:0007342">
    <property type="term" value="P:fusion of sperm to egg plasma membrane involved in single fertilization"/>
    <property type="evidence" value="ECO:0007669"/>
    <property type="project" value="Ensembl"/>
</dbReference>
<feature type="transmembrane region" description="Helical" evidence="4">
    <location>
        <begin position="303"/>
        <end position="325"/>
    </location>
</feature>
<dbReference type="Proteomes" id="UP000694547">
    <property type="component" value="Chromosome 1"/>
</dbReference>
<dbReference type="GO" id="GO:0035036">
    <property type="term" value="P:sperm-egg recognition"/>
    <property type="evidence" value="ECO:0007669"/>
    <property type="project" value="Ensembl"/>
</dbReference>
<keyword evidence="2 5" id="KW-0732">Signal</keyword>
<dbReference type="InterPro" id="IPR032700">
    <property type="entry name" value="IZUMO1"/>
</dbReference>
<reference evidence="7 8" key="1">
    <citation type="submission" date="2018-10" db="EMBL/GenBank/DDBJ databases">
        <title>Improved assembly of the deer mouse Peromyscus maniculatus genome.</title>
        <authorList>
            <person name="Lassance J.-M."/>
            <person name="Hoekstra H.E."/>
        </authorList>
    </citation>
    <scope>NUCLEOTIDE SEQUENCE [LARGE SCALE GENOMIC DNA]</scope>
</reference>
<reference evidence="7" key="2">
    <citation type="submission" date="2025-08" db="UniProtKB">
        <authorList>
            <consortium name="Ensembl"/>
        </authorList>
    </citation>
    <scope>IDENTIFICATION</scope>
</reference>
<dbReference type="GO" id="GO:0086080">
    <property type="term" value="F:protein binding involved in heterotypic cell-cell adhesion"/>
    <property type="evidence" value="ECO:0007669"/>
    <property type="project" value="Ensembl"/>
</dbReference>
<comment type="similarity">
    <text evidence="1">Belongs to the Izumo family.</text>
</comment>
<dbReference type="PANTHER" id="PTHR35540">
    <property type="entry name" value="IZUMO SPERM-EGG FUSION PROTEIN 1"/>
    <property type="match status" value="1"/>
</dbReference>
<evidence type="ECO:0000313" key="7">
    <source>
        <dbReference type="Ensembl" id="ENSPEMP00000011962.1"/>
    </source>
</evidence>
<dbReference type="AlphaFoldDB" id="A0A8C8TI06"/>
<dbReference type="GO" id="GO:0002080">
    <property type="term" value="C:acrosomal membrane"/>
    <property type="evidence" value="ECO:0007669"/>
    <property type="project" value="Ensembl"/>
</dbReference>
<dbReference type="Pfam" id="PF16706">
    <property type="entry name" value="Izumo-Ig"/>
    <property type="match status" value="1"/>
</dbReference>
<dbReference type="Pfam" id="PF15005">
    <property type="entry name" value="IZUMO"/>
    <property type="match status" value="1"/>
</dbReference>
<feature type="compositionally biased region" description="Polar residues" evidence="3">
    <location>
        <begin position="351"/>
        <end position="366"/>
    </location>
</feature>
<dbReference type="InterPro" id="IPR032699">
    <property type="entry name" value="Izumo-Ig"/>
</dbReference>
<dbReference type="InterPro" id="IPR036179">
    <property type="entry name" value="Ig-like_dom_sf"/>
</dbReference>
<protein>
    <submittedName>
        <fullName evidence="7">Izumo sperm-egg fusion 1</fullName>
    </submittedName>
</protein>
<dbReference type="GO" id="GO:0048018">
    <property type="term" value="F:receptor ligand activity"/>
    <property type="evidence" value="ECO:0007669"/>
    <property type="project" value="Ensembl"/>
</dbReference>